<reference evidence="1 2" key="1">
    <citation type="journal article" date="2018" name="BMC Genomics">
        <title>The genome of Naegleria lovaniensis, the basis for a comparative approach to unravel pathogenicity factors of the human pathogenic amoeba N. fowleri.</title>
        <authorList>
            <person name="Liechti N."/>
            <person name="Schurch N."/>
            <person name="Bruggmann R."/>
            <person name="Wittwer M."/>
        </authorList>
    </citation>
    <scope>NUCLEOTIDE SEQUENCE [LARGE SCALE GENOMIC DNA]</scope>
    <source>
        <strain evidence="1 2">ATCC 30569</strain>
    </source>
</reference>
<dbReference type="EMBL" id="PYSW02000028">
    <property type="protein sequence ID" value="KAG2379516.1"/>
    <property type="molecule type" value="Genomic_DNA"/>
</dbReference>
<name>A0AA88GLU9_NAELO</name>
<dbReference type="GeneID" id="68099087"/>
<gene>
    <name evidence="1" type="ORF">C9374_006633</name>
</gene>
<dbReference type="RefSeq" id="XP_044546778.1">
    <property type="nucleotide sequence ID" value="XM_044696515.1"/>
</dbReference>
<protein>
    <submittedName>
        <fullName evidence="1">Uncharacterized protein</fullName>
    </submittedName>
</protein>
<sequence length="415" mass="49201">MQRTASAILERRAQRLARRWKKHENAIYDIFTVALAFLDVQDQFMNLVLVNKWFYDYIHECMKMIQVVEYPFENQRPLNGFLYKLYLVKNGSHLQFQDIEPGEEDEEMNEIDHQMNHQLNITTTTIPPPPTSQPQIYILERLFYPMPGVYDPNDTLPQLLKEVPKFKIREVVLYTHYGKKYGFQIPKVCNYIGKNIERFLFLDCAQVQNDFVMVKPNLVQNCITINTVFIGNEPLIDTRKMDIDSVLYMMETYQLFSLSPLNFQFSTKEIKEYIAFDSHGSVQTSNNLWKAITKHPKLYPYLQNVFHTLGLYYFESIYSELSNIVETNFRVFCDKWTQKTQIRKNRIQFIISSVIRQEKTISDFVTIATKIDEYLEKRKRSAVEKVKLENLAHWIKQHALHVKFTLNSIPGHLFL</sequence>
<keyword evidence="2" id="KW-1185">Reference proteome</keyword>
<proteinExistence type="predicted"/>
<dbReference type="Proteomes" id="UP000816034">
    <property type="component" value="Unassembled WGS sequence"/>
</dbReference>
<accession>A0AA88GLU9</accession>
<dbReference type="AlphaFoldDB" id="A0AA88GLU9"/>
<organism evidence="1 2">
    <name type="scientific">Naegleria lovaniensis</name>
    <name type="common">Amoeba</name>
    <dbReference type="NCBI Taxonomy" id="51637"/>
    <lineage>
        <taxon>Eukaryota</taxon>
        <taxon>Discoba</taxon>
        <taxon>Heterolobosea</taxon>
        <taxon>Tetramitia</taxon>
        <taxon>Eutetramitia</taxon>
        <taxon>Vahlkampfiidae</taxon>
        <taxon>Naegleria</taxon>
    </lineage>
</organism>
<comment type="caution">
    <text evidence="1">The sequence shown here is derived from an EMBL/GenBank/DDBJ whole genome shotgun (WGS) entry which is preliminary data.</text>
</comment>
<evidence type="ECO:0000313" key="1">
    <source>
        <dbReference type="EMBL" id="KAG2379516.1"/>
    </source>
</evidence>
<evidence type="ECO:0000313" key="2">
    <source>
        <dbReference type="Proteomes" id="UP000816034"/>
    </source>
</evidence>